<dbReference type="EMBL" id="JACHLL010000003">
    <property type="protein sequence ID" value="MBB6341921.1"/>
    <property type="molecule type" value="Genomic_DNA"/>
</dbReference>
<dbReference type="SUPFAM" id="SSF143975">
    <property type="entry name" value="IlvD/EDD N-terminal domain-like"/>
    <property type="match status" value="1"/>
</dbReference>
<protein>
    <recommendedName>
        <fullName evidence="9">Phosphogluconate dehydratase</fullName>
        <ecNumber evidence="9">4.2.1.12</ecNumber>
    </recommendedName>
</protein>
<feature type="domain" description="Dihydroxy-acid/6-phosphogluconate dehydratase N-terminal" evidence="10">
    <location>
        <begin position="71"/>
        <end position="384"/>
    </location>
</feature>
<keyword evidence="8" id="KW-0119">Carbohydrate metabolism</keyword>
<evidence type="ECO:0000256" key="9">
    <source>
        <dbReference type="NCBIfam" id="TIGR01196"/>
    </source>
</evidence>
<comment type="caution">
    <text evidence="12">The sequence shown here is derived from an EMBL/GenBank/DDBJ whole genome shotgun (WGS) entry which is preliminary data.</text>
</comment>
<evidence type="ECO:0000313" key="13">
    <source>
        <dbReference type="Proteomes" id="UP000557193"/>
    </source>
</evidence>
<evidence type="ECO:0000256" key="1">
    <source>
        <dbReference type="ARBA" id="ARBA00006486"/>
    </source>
</evidence>
<dbReference type="NCBIfam" id="TIGR01196">
    <property type="entry name" value="edd"/>
    <property type="match status" value="1"/>
</dbReference>
<gene>
    <name evidence="12" type="ORF">HNP49_002089</name>
</gene>
<dbReference type="GO" id="GO:0019521">
    <property type="term" value="P:D-gluconate metabolic process"/>
    <property type="evidence" value="ECO:0007669"/>
    <property type="project" value="UniProtKB-KW"/>
</dbReference>
<dbReference type="Gene3D" id="3.50.30.80">
    <property type="entry name" value="IlvD/EDD C-terminal domain-like"/>
    <property type="match status" value="1"/>
</dbReference>
<dbReference type="GO" id="GO:0004456">
    <property type="term" value="F:phosphogluconate dehydratase activity"/>
    <property type="evidence" value="ECO:0007669"/>
    <property type="project" value="UniProtKB-UniRule"/>
</dbReference>
<dbReference type="PANTHER" id="PTHR43661">
    <property type="entry name" value="D-XYLONATE DEHYDRATASE"/>
    <property type="match status" value="1"/>
</dbReference>
<evidence type="ECO:0000256" key="4">
    <source>
        <dbReference type="ARBA" id="ARBA00023004"/>
    </source>
</evidence>
<dbReference type="GO" id="GO:0051539">
    <property type="term" value="F:4 iron, 4 sulfur cluster binding"/>
    <property type="evidence" value="ECO:0007669"/>
    <property type="project" value="UniProtKB-KW"/>
</dbReference>
<dbReference type="GO" id="GO:0005829">
    <property type="term" value="C:cytosol"/>
    <property type="evidence" value="ECO:0007669"/>
    <property type="project" value="TreeGrafter"/>
</dbReference>
<keyword evidence="13" id="KW-1185">Reference proteome</keyword>
<keyword evidence="4" id="KW-0408">Iron</keyword>
<evidence type="ECO:0000313" key="12">
    <source>
        <dbReference type="EMBL" id="MBB6341921.1"/>
    </source>
</evidence>
<accession>A0A7X0BUX3</accession>
<dbReference type="PANTHER" id="PTHR43661:SF1">
    <property type="entry name" value="PHOSPHOGLUCONATE DEHYDRATASE"/>
    <property type="match status" value="1"/>
</dbReference>
<proteinExistence type="inferred from homology"/>
<dbReference type="PROSITE" id="PS00886">
    <property type="entry name" value="ILVD_EDD_1"/>
    <property type="match status" value="1"/>
</dbReference>
<evidence type="ECO:0000256" key="3">
    <source>
        <dbReference type="ARBA" id="ARBA00022723"/>
    </source>
</evidence>
<dbReference type="EC" id="4.2.1.12" evidence="9"/>
<dbReference type="InterPro" id="IPR042096">
    <property type="entry name" value="Dihydro-acid_dehy_C"/>
</dbReference>
<dbReference type="InterPro" id="IPR056740">
    <property type="entry name" value="ILV_EDD_C"/>
</dbReference>
<evidence type="ECO:0000256" key="7">
    <source>
        <dbReference type="ARBA" id="ARBA00023239"/>
    </source>
</evidence>
<keyword evidence="7 12" id="KW-0456">Lyase</keyword>
<sequence length="608" mass="64232">MSDSLLHPVLEQVTAAIEQRSASRRSAYLERLQQAYQRDPRQHLGCSNLAHTLAAQPEAARLIVRQGGSAHIAIVSSYNDLLSAHAPLRDYPEQLKQALARHGASAQFAAGVPAMCDGITQGEPGMQLSLFSRDLIAQATAIGLTHGVFDGGLYLGVCDKIVPGLLIGALHFGHLPALFVPAGPMSSGLPNKAKAEVRQRFVRGDASREELLAAELAAYHGEGTCTFYGTANTNQLLMEFMGLHVPGSAFVSPHGELRPAITAEAARLVARNSRHGERPLPLGVQIDARVLVNAVVGLLASGGSTNHTLHLPAIAQAAGYELSWDDIAALSRVVPLLARVYPNGAADVNQFQAAGGPAWLIRQLLEGGLLHGEVATVAGDSLADYAREAWLDQGRLSWREVPAETVAPDILQPLATPFAAEGGLVLLQGNLGRAMLKTSAIPLSAWQVRAPARVFDSEAAVQRAYAAGEFSGDLVLVLRFQGPRGNGMPELHKLMPLLANLQQQGQRVALVTDGRLSGASGQVPAALHLTPEAACGGLLARVRDGDWLSLDAATGTLHLEVSEAELAQRVPASASETQAAGYGLELFANQRRLVGPADRGASWFDAGE</sequence>
<dbReference type="GO" id="GO:0009255">
    <property type="term" value="P:Entner-Doudoroff pathway through 6-phosphogluconate"/>
    <property type="evidence" value="ECO:0007669"/>
    <property type="project" value="UniProtKB-UniRule"/>
</dbReference>
<dbReference type="AlphaFoldDB" id="A0A7X0BUX3"/>
<dbReference type="InterPro" id="IPR004786">
    <property type="entry name" value="6-phosphgluc_deHydtase"/>
</dbReference>
<keyword evidence="2" id="KW-0004">4Fe-4S</keyword>
<dbReference type="SUPFAM" id="SSF52016">
    <property type="entry name" value="LeuD/IlvD-like"/>
    <property type="match status" value="1"/>
</dbReference>
<evidence type="ECO:0000259" key="11">
    <source>
        <dbReference type="Pfam" id="PF24877"/>
    </source>
</evidence>
<dbReference type="Pfam" id="PF24877">
    <property type="entry name" value="ILV_EDD_C"/>
    <property type="match status" value="1"/>
</dbReference>
<dbReference type="PROSITE" id="PS00887">
    <property type="entry name" value="ILVD_EDD_2"/>
    <property type="match status" value="1"/>
</dbReference>
<dbReference type="Pfam" id="PF00920">
    <property type="entry name" value="ILVD_EDD_N"/>
    <property type="match status" value="1"/>
</dbReference>
<evidence type="ECO:0000256" key="2">
    <source>
        <dbReference type="ARBA" id="ARBA00022485"/>
    </source>
</evidence>
<evidence type="ECO:0000259" key="10">
    <source>
        <dbReference type="Pfam" id="PF00920"/>
    </source>
</evidence>
<evidence type="ECO:0000256" key="8">
    <source>
        <dbReference type="ARBA" id="ARBA00023277"/>
    </source>
</evidence>
<keyword evidence="3" id="KW-0479">Metal-binding</keyword>
<comment type="similarity">
    <text evidence="1">Belongs to the IlvD/Edd family.</text>
</comment>
<dbReference type="InterPro" id="IPR000581">
    <property type="entry name" value="ILV_EDD_N"/>
</dbReference>
<name>A0A7X0BUX3_9PSED</name>
<keyword evidence="5" id="KW-0411">Iron-sulfur</keyword>
<reference evidence="12 13" key="1">
    <citation type="submission" date="2020-08" db="EMBL/GenBank/DDBJ databases">
        <title>Functional genomics of gut bacteria from endangered species of beetles.</title>
        <authorList>
            <person name="Carlos-Shanley C."/>
        </authorList>
    </citation>
    <scope>NUCLEOTIDE SEQUENCE [LARGE SCALE GENOMIC DNA]</scope>
    <source>
        <strain evidence="12 13">S00202</strain>
    </source>
</reference>
<dbReference type="InterPro" id="IPR037237">
    <property type="entry name" value="IlvD/EDD_N"/>
</dbReference>
<feature type="domain" description="Dihydroxy-acid/6-phosphogluconate dehydratase C-terminal" evidence="11">
    <location>
        <begin position="409"/>
        <end position="601"/>
    </location>
</feature>
<dbReference type="InterPro" id="IPR020558">
    <property type="entry name" value="DiOHA_6PGluconate_deHydtase_CS"/>
</dbReference>
<keyword evidence="6" id="KW-0311">Gluconate utilization</keyword>
<dbReference type="Proteomes" id="UP000557193">
    <property type="component" value="Unassembled WGS sequence"/>
</dbReference>
<dbReference type="GO" id="GO:0046872">
    <property type="term" value="F:metal ion binding"/>
    <property type="evidence" value="ECO:0007669"/>
    <property type="project" value="UniProtKB-KW"/>
</dbReference>
<organism evidence="12 13">
    <name type="scientific">Pseudomonas fluvialis</name>
    <dbReference type="NCBI Taxonomy" id="1793966"/>
    <lineage>
        <taxon>Bacteria</taxon>
        <taxon>Pseudomonadati</taxon>
        <taxon>Pseudomonadota</taxon>
        <taxon>Gammaproteobacteria</taxon>
        <taxon>Pseudomonadales</taxon>
        <taxon>Pseudomonadaceae</taxon>
        <taxon>Pseudomonas</taxon>
    </lineage>
</organism>
<evidence type="ECO:0000256" key="5">
    <source>
        <dbReference type="ARBA" id="ARBA00023014"/>
    </source>
</evidence>
<evidence type="ECO:0000256" key="6">
    <source>
        <dbReference type="ARBA" id="ARBA00023064"/>
    </source>
</evidence>